<dbReference type="SUPFAM" id="SSF52777">
    <property type="entry name" value="CoA-dependent acyltransferases"/>
    <property type="match status" value="2"/>
</dbReference>
<name>A0ABV2ICU1_9HYPH</name>
<dbReference type="PANTHER" id="PTHR45527:SF1">
    <property type="entry name" value="FATTY ACID SYNTHASE"/>
    <property type="match status" value="1"/>
</dbReference>
<dbReference type="PANTHER" id="PTHR45527">
    <property type="entry name" value="NONRIBOSOMAL PEPTIDE SYNTHETASE"/>
    <property type="match status" value="1"/>
</dbReference>
<accession>A0ABV2ICU1</accession>
<evidence type="ECO:0000259" key="1">
    <source>
        <dbReference type="PROSITE" id="PS50075"/>
    </source>
</evidence>
<dbReference type="InterPro" id="IPR001242">
    <property type="entry name" value="Condensation_dom"/>
</dbReference>
<keyword evidence="3" id="KW-1185">Reference proteome</keyword>
<sequence length="1022" mass="113358">MSPLVRKFDQIVDRYWDFPAIRDGGREVCYKDLRADAMALALHLYDSLGGTGRLIAICTKRDHRALVAMLGVWGSGAAFLPLDPDQGDLRVSAILDDAKVDAIICDDTTSALFRNRSEPRIDSYVDGRSHQVARWPVTSQFEALAYVIYTSGSTGLPKGVAIDASSVLFLVEVAHSKFGGSQRDCWSCCHSFAFDLSVWEIWSALLNGGCVALVPKSISANPRRLAELIEQQGVTVLNQTPSAIQSLDVLLQKSGKRLQTLRLVGVGGEAIGQHLADRLSRWDMPVFNLYGPTETTVWCASDRLAAGSKADETTAWIGRPFSGFHFRVTDNSGREVSDGSPGELWIAGPGVARGYWKRPDLTADRFVEIPDKAAGLLRFYRSGDQVRRLSDGRYEFLGRMDLQVKIRGHRVECHEIEAAMLACPGVERAVALVVPAPQGHNRLVGLWVATPIAGIHDGQQLSTLLRRRLPGYMMPSRLMRLTSFPTNNSGKIDRAALTRQLSQSELASEPADAIVNSAPGIESISQVQSILETIIGTSGLRLDDDFFAAGGDSLQLLELQMFLEKYHKVELDLEAFLRRPTANTLFHLLRSAPSSLPLVPSAESVFRSSCGQKRMWHLRDMAQDCMHYNEARAWVFEHPVKEEEILAAFKHLADRHTALRTVFQEKQGELLQCVLPDFEPRVVVDRVDRGTVRERDLLAACRLTAFDPTVEPPWRALALTTATGGAVLMLCAHHLIIDELSFDILEHQIVALLGGDSTEWSRVGYGEAAEWLRDHMERDRSSAHLFWQGRLAGWQPLRLRSDLQSEDHPDGTSAPAGYAEIRLAAERSLKIRNLAQALGVTTAAVAMGVTLTAMRHLILSPQVTFGTAFHGRLRAEMMQIVGFFANPVWLTCSLDHTTSLSDTIRHIAHELRSLELYGAYPAVELTGAPRGTYGRMQIHVRRLPFLPSSIRRKPLPRPDTTRSTYFKVFWDYDAESWQVTIEYNANKFNKDTIDTLLGNIDAVASAVDSTAHESDQSGVSVR</sequence>
<dbReference type="Gene3D" id="3.30.559.30">
    <property type="entry name" value="Nonribosomal peptide synthetase, condensation domain"/>
    <property type="match status" value="1"/>
</dbReference>
<dbReference type="InterPro" id="IPR036736">
    <property type="entry name" value="ACP-like_sf"/>
</dbReference>
<dbReference type="InterPro" id="IPR020845">
    <property type="entry name" value="AMP-binding_CS"/>
</dbReference>
<comment type="caution">
    <text evidence="2">The sequence shown here is derived from an EMBL/GenBank/DDBJ whole genome shotgun (WGS) entry which is preliminary data.</text>
</comment>
<protein>
    <submittedName>
        <fullName evidence="2">Amino acid adenylation domain-containing protein</fullName>
    </submittedName>
</protein>
<dbReference type="RefSeq" id="WP_354434617.1">
    <property type="nucleotide sequence ID" value="NZ_JBEPLY010000009.1"/>
</dbReference>
<dbReference type="SUPFAM" id="SSF56801">
    <property type="entry name" value="Acetyl-CoA synthetase-like"/>
    <property type="match status" value="1"/>
</dbReference>
<dbReference type="Gene3D" id="3.40.50.12780">
    <property type="entry name" value="N-terminal domain of ligase-like"/>
    <property type="match status" value="1"/>
</dbReference>
<dbReference type="EMBL" id="JBEPLY010000009">
    <property type="protein sequence ID" value="MET3600731.1"/>
    <property type="molecule type" value="Genomic_DNA"/>
</dbReference>
<dbReference type="InterPro" id="IPR045851">
    <property type="entry name" value="AMP-bd_C_sf"/>
</dbReference>
<dbReference type="SUPFAM" id="SSF47336">
    <property type="entry name" value="ACP-like"/>
    <property type="match status" value="1"/>
</dbReference>
<dbReference type="InterPro" id="IPR042099">
    <property type="entry name" value="ANL_N_sf"/>
</dbReference>
<dbReference type="Pfam" id="PF13193">
    <property type="entry name" value="AMP-binding_C"/>
    <property type="match status" value="1"/>
</dbReference>
<dbReference type="InterPro" id="IPR023213">
    <property type="entry name" value="CAT-like_dom_sf"/>
</dbReference>
<gene>
    <name evidence="2" type="ORF">ABID12_002682</name>
</gene>
<dbReference type="Pfam" id="PF00501">
    <property type="entry name" value="AMP-binding"/>
    <property type="match status" value="1"/>
</dbReference>
<dbReference type="InterPro" id="IPR025110">
    <property type="entry name" value="AMP-bd_C"/>
</dbReference>
<dbReference type="Proteomes" id="UP001549164">
    <property type="component" value="Unassembled WGS sequence"/>
</dbReference>
<dbReference type="NCBIfam" id="TIGR01733">
    <property type="entry name" value="AA-adenyl-dom"/>
    <property type="match status" value="1"/>
</dbReference>
<reference evidence="2 3" key="1">
    <citation type="submission" date="2024-06" db="EMBL/GenBank/DDBJ databases">
        <title>Genomic Encyclopedia of Type Strains, Phase IV (KMG-IV): sequencing the most valuable type-strain genomes for metagenomic binning, comparative biology and taxonomic classification.</title>
        <authorList>
            <person name="Goeker M."/>
        </authorList>
    </citation>
    <scope>NUCLEOTIDE SEQUENCE [LARGE SCALE GENOMIC DNA]</scope>
    <source>
        <strain evidence="2 3">DSM 28102</strain>
    </source>
</reference>
<organism evidence="2 3">
    <name type="scientific">Martelella mangrovi</name>
    <dbReference type="NCBI Taxonomy" id="1397477"/>
    <lineage>
        <taxon>Bacteria</taxon>
        <taxon>Pseudomonadati</taxon>
        <taxon>Pseudomonadota</taxon>
        <taxon>Alphaproteobacteria</taxon>
        <taxon>Hyphomicrobiales</taxon>
        <taxon>Aurantimonadaceae</taxon>
        <taxon>Martelella</taxon>
    </lineage>
</organism>
<feature type="domain" description="Carrier" evidence="1">
    <location>
        <begin position="518"/>
        <end position="593"/>
    </location>
</feature>
<dbReference type="Gene3D" id="3.30.300.30">
    <property type="match status" value="1"/>
</dbReference>
<dbReference type="InterPro" id="IPR000873">
    <property type="entry name" value="AMP-dep_synth/lig_dom"/>
</dbReference>
<dbReference type="InterPro" id="IPR009081">
    <property type="entry name" value="PP-bd_ACP"/>
</dbReference>
<dbReference type="CDD" id="cd05930">
    <property type="entry name" value="A_NRPS"/>
    <property type="match status" value="1"/>
</dbReference>
<proteinExistence type="predicted"/>
<evidence type="ECO:0000313" key="2">
    <source>
        <dbReference type="EMBL" id="MET3600731.1"/>
    </source>
</evidence>
<dbReference type="Pfam" id="PF00668">
    <property type="entry name" value="Condensation"/>
    <property type="match status" value="1"/>
</dbReference>
<dbReference type="PROSITE" id="PS00455">
    <property type="entry name" value="AMP_BINDING"/>
    <property type="match status" value="1"/>
</dbReference>
<dbReference type="PROSITE" id="PS50075">
    <property type="entry name" value="CARRIER"/>
    <property type="match status" value="1"/>
</dbReference>
<dbReference type="Pfam" id="PF00550">
    <property type="entry name" value="PP-binding"/>
    <property type="match status" value="1"/>
</dbReference>
<dbReference type="Gene3D" id="1.10.1200.10">
    <property type="entry name" value="ACP-like"/>
    <property type="match status" value="1"/>
</dbReference>
<dbReference type="InterPro" id="IPR010071">
    <property type="entry name" value="AA_adenyl_dom"/>
</dbReference>
<dbReference type="Gene3D" id="3.30.559.10">
    <property type="entry name" value="Chloramphenicol acetyltransferase-like domain"/>
    <property type="match status" value="1"/>
</dbReference>
<evidence type="ECO:0000313" key="3">
    <source>
        <dbReference type="Proteomes" id="UP001549164"/>
    </source>
</evidence>